<keyword evidence="7 11" id="KW-1133">Transmembrane helix</keyword>
<evidence type="ECO:0000256" key="6">
    <source>
        <dbReference type="ARBA" id="ARBA00022824"/>
    </source>
</evidence>
<dbReference type="EC" id="3.4.26.1" evidence="10"/>
<keyword evidence="4 11" id="KW-0812">Transmembrane</keyword>
<keyword evidence="8 11" id="KW-0472">Membrane</keyword>
<evidence type="ECO:0000256" key="1">
    <source>
        <dbReference type="ARBA" id="ARBA00004477"/>
    </source>
</evidence>
<evidence type="ECO:0000256" key="7">
    <source>
        <dbReference type="ARBA" id="ARBA00022989"/>
    </source>
</evidence>
<evidence type="ECO:0000256" key="3">
    <source>
        <dbReference type="ARBA" id="ARBA00022670"/>
    </source>
</evidence>
<feature type="transmembrane region" description="Helical" evidence="11">
    <location>
        <begin position="180"/>
        <end position="201"/>
    </location>
</feature>
<keyword evidence="6" id="KW-0256">Endoplasmic reticulum</keyword>
<dbReference type="EMBL" id="JABAHT010000314">
    <property type="protein sequence ID" value="KAF4658317.1"/>
    <property type="molecule type" value="Genomic_DNA"/>
</dbReference>
<dbReference type="GO" id="GO:0005789">
    <property type="term" value="C:endoplasmic reticulum membrane"/>
    <property type="evidence" value="ECO:0007669"/>
    <property type="project" value="UniProtKB-SubCell"/>
</dbReference>
<dbReference type="EMBL" id="JABANN010000514">
    <property type="protein sequence ID" value="KAF4657583.1"/>
    <property type="molecule type" value="Genomic_DNA"/>
</dbReference>
<dbReference type="Proteomes" id="UP000570595">
    <property type="component" value="Unassembled WGS sequence"/>
</dbReference>
<keyword evidence="5" id="KW-0378">Hydrolase</keyword>
<gene>
    <name evidence="13" type="primary">RCE1</name>
    <name evidence="13" type="ORF">FOL46_007357</name>
    <name evidence="14" type="ORF">FOZ61_005714</name>
</gene>
<evidence type="ECO:0000256" key="11">
    <source>
        <dbReference type="SAM" id="Phobius"/>
    </source>
</evidence>
<dbReference type="AlphaFoldDB" id="A0A7J6LEG5"/>
<feature type="transmembrane region" description="Helical" evidence="11">
    <location>
        <begin position="7"/>
        <end position="25"/>
    </location>
</feature>
<feature type="transmembrane region" description="Helical" evidence="11">
    <location>
        <begin position="148"/>
        <end position="168"/>
    </location>
</feature>
<evidence type="ECO:0000256" key="5">
    <source>
        <dbReference type="ARBA" id="ARBA00022801"/>
    </source>
</evidence>
<evidence type="ECO:0000313" key="16">
    <source>
        <dbReference type="Proteomes" id="UP000572268"/>
    </source>
</evidence>
<keyword evidence="3 13" id="KW-0645">Protease</keyword>
<evidence type="ECO:0000256" key="9">
    <source>
        <dbReference type="ARBA" id="ARBA00047280"/>
    </source>
</evidence>
<dbReference type="InterPro" id="IPR003675">
    <property type="entry name" value="Rce1/LyrA-like_dom"/>
</dbReference>
<comment type="subcellular location">
    <subcellularLocation>
        <location evidence="1">Endoplasmic reticulum membrane</location>
        <topology evidence="1">Multi-pass membrane protein</topology>
    </subcellularLocation>
</comment>
<evidence type="ECO:0000256" key="10">
    <source>
        <dbReference type="ARBA" id="ARBA00049729"/>
    </source>
</evidence>
<comment type="catalytic activity">
    <reaction evidence="9">
        <text>Hydrolyzes the peptide bond -P2-(S-farnesyl or geranylgeranyl)C-P1'-P2'-P3'-COOH where P1' and P2' are amino acids with aliphatic sidechains and P3' is any C-terminal residue.</text>
        <dbReference type="EC" id="3.4.26.1"/>
    </reaction>
</comment>
<evidence type="ECO:0000313" key="15">
    <source>
        <dbReference type="Proteomes" id="UP000570595"/>
    </source>
</evidence>
<evidence type="ECO:0000256" key="2">
    <source>
        <dbReference type="ARBA" id="ARBA00006897"/>
    </source>
</evidence>
<evidence type="ECO:0000313" key="13">
    <source>
        <dbReference type="EMBL" id="KAF4657583.1"/>
    </source>
</evidence>
<sequence>MLSVPSALLCCSLCSGLYVGLLYIWPLLGVHSDVLNPKTRDRTDVIKLRSISVIIASVISYLIVHCATGHRVKSLQLFAHLSTSLYSAAVGLTLTLTLMMGPLLYGESAMNGLNKWQILRALLIAPVTEEFVFRGCCDALLREASLSFAWRLALCGPVFFTLAHVHHYTKEILVDPVRGVISACLTMSYTGVFGAFCTALLEATGSLAGPIASHMVCNYTGLPDFDFRSDDGRKAAAYIAGVLLFLTECVYFGLLHYSRSVVCQYGRCILRSHSWNAKRLAD</sequence>
<feature type="transmembrane region" description="Helical" evidence="11">
    <location>
        <begin position="85"/>
        <end position="105"/>
    </location>
</feature>
<reference evidence="15 16" key="1">
    <citation type="submission" date="2020-04" db="EMBL/GenBank/DDBJ databases">
        <title>Perkinsus olseni comparative genomics.</title>
        <authorList>
            <person name="Bogema D.R."/>
        </authorList>
    </citation>
    <scope>NUCLEOTIDE SEQUENCE [LARGE SCALE GENOMIC DNA]</scope>
    <source>
        <strain evidence="14">ATCC PRA-179</strain>
        <strain evidence="13">ATCC PRA-31</strain>
    </source>
</reference>
<dbReference type="Proteomes" id="UP000572268">
    <property type="component" value="Unassembled WGS sequence"/>
</dbReference>
<protein>
    <recommendedName>
        <fullName evidence="10">intramembrane prenyl-peptidase Rce1</fullName>
        <ecNumber evidence="10">3.4.26.1</ecNumber>
    </recommendedName>
</protein>
<comment type="similarity">
    <text evidence="2">Belongs to the peptidase U48 family.</text>
</comment>
<dbReference type="InterPro" id="IPR039731">
    <property type="entry name" value="Rce1"/>
</dbReference>
<dbReference type="GO" id="GO:0004222">
    <property type="term" value="F:metalloendopeptidase activity"/>
    <property type="evidence" value="ECO:0007669"/>
    <property type="project" value="InterPro"/>
</dbReference>
<evidence type="ECO:0000256" key="4">
    <source>
        <dbReference type="ARBA" id="ARBA00022692"/>
    </source>
</evidence>
<dbReference type="Pfam" id="PF02517">
    <property type="entry name" value="Rce1-like"/>
    <property type="match status" value="1"/>
</dbReference>
<accession>A0A7J6LEG5</accession>
<feature type="domain" description="CAAX prenyl protease 2/Lysostaphin resistance protein A-like" evidence="12">
    <location>
        <begin position="116"/>
        <end position="219"/>
    </location>
</feature>
<organism evidence="13 16">
    <name type="scientific">Perkinsus olseni</name>
    <name type="common">Perkinsus atlanticus</name>
    <dbReference type="NCBI Taxonomy" id="32597"/>
    <lineage>
        <taxon>Eukaryota</taxon>
        <taxon>Sar</taxon>
        <taxon>Alveolata</taxon>
        <taxon>Perkinsozoa</taxon>
        <taxon>Perkinsea</taxon>
        <taxon>Perkinsida</taxon>
        <taxon>Perkinsidae</taxon>
        <taxon>Perkinsus</taxon>
    </lineage>
</organism>
<proteinExistence type="inferred from homology"/>
<evidence type="ECO:0000256" key="8">
    <source>
        <dbReference type="ARBA" id="ARBA00023136"/>
    </source>
</evidence>
<dbReference type="GO" id="GO:0071586">
    <property type="term" value="P:CAAX-box protein processing"/>
    <property type="evidence" value="ECO:0007669"/>
    <property type="project" value="InterPro"/>
</dbReference>
<dbReference type="OrthoDB" id="433157at2759"/>
<name>A0A7J6LEG5_PEROL</name>
<feature type="transmembrane region" description="Helical" evidence="11">
    <location>
        <begin position="45"/>
        <end position="64"/>
    </location>
</feature>
<dbReference type="PANTHER" id="PTHR13046:SF0">
    <property type="entry name" value="CAAX PRENYL PROTEASE 2"/>
    <property type="match status" value="1"/>
</dbReference>
<dbReference type="PANTHER" id="PTHR13046">
    <property type="entry name" value="PROTEASE U48 CAAX PRENYL PROTEASE RCE1"/>
    <property type="match status" value="1"/>
</dbReference>
<feature type="transmembrane region" description="Helical" evidence="11">
    <location>
        <begin position="235"/>
        <end position="257"/>
    </location>
</feature>
<evidence type="ECO:0000313" key="14">
    <source>
        <dbReference type="EMBL" id="KAF4658317.1"/>
    </source>
</evidence>
<comment type="caution">
    <text evidence="13">The sequence shown here is derived from an EMBL/GenBank/DDBJ whole genome shotgun (WGS) entry which is preliminary data.</text>
</comment>
<evidence type="ECO:0000259" key="12">
    <source>
        <dbReference type="Pfam" id="PF02517"/>
    </source>
</evidence>